<keyword evidence="3" id="KW-1185">Reference proteome</keyword>
<feature type="domain" description="Glycosyl transferase CAP10" evidence="1">
    <location>
        <begin position="70"/>
        <end position="124"/>
    </location>
</feature>
<evidence type="ECO:0000259" key="1">
    <source>
        <dbReference type="Pfam" id="PF05686"/>
    </source>
</evidence>
<dbReference type="Proteomes" id="UP001152795">
    <property type="component" value="Unassembled WGS sequence"/>
</dbReference>
<dbReference type="InterPro" id="IPR006598">
    <property type="entry name" value="CAP10"/>
</dbReference>
<proteinExistence type="predicted"/>
<dbReference type="EMBL" id="CACRXK020006125">
    <property type="protein sequence ID" value="CAB4008443.1"/>
    <property type="molecule type" value="Genomic_DNA"/>
</dbReference>
<feature type="non-terminal residue" evidence="2">
    <location>
        <position position="124"/>
    </location>
</feature>
<protein>
    <submittedName>
        <fullName evidence="2">O-glucosyltransferase 1-like</fullName>
    </submittedName>
</protein>
<comment type="caution">
    <text evidence="2">The sequence shown here is derived from an EMBL/GenBank/DDBJ whole genome shotgun (WGS) entry which is preliminary data.</text>
</comment>
<dbReference type="AlphaFoldDB" id="A0A6S7HWP4"/>
<dbReference type="Pfam" id="PF05686">
    <property type="entry name" value="Glyco_transf_90"/>
    <property type="match status" value="1"/>
</dbReference>
<accession>A0A6S7HWP4</accession>
<dbReference type="OrthoDB" id="5970611at2759"/>
<gene>
    <name evidence="2" type="ORF">PACLA_8A088243</name>
</gene>
<name>A0A6S7HWP4_PARCT</name>
<reference evidence="2" key="1">
    <citation type="submission" date="2020-04" db="EMBL/GenBank/DDBJ databases">
        <authorList>
            <person name="Alioto T."/>
            <person name="Alioto T."/>
            <person name="Gomez Garrido J."/>
        </authorList>
    </citation>
    <scope>NUCLEOTIDE SEQUENCE</scope>
    <source>
        <strain evidence="2">A484AB</strain>
    </source>
</reference>
<organism evidence="2 3">
    <name type="scientific">Paramuricea clavata</name>
    <name type="common">Red gorgonian</name>
    <name type="synonym">Violescent sea-whip</name>
    <dbReference type="NCBI Taxonomy" id="317549"/>
    <lineage>
        <taxon>Eukaryota</taxon>
        <taxon>Metazoa</taxon>
        <taxon>Cnidaria</taxon>
        <taxon>Anthozoa</taxon>
        <taxon>Octocorallia</taxon>
        <taxon>Malacalcyonacea</taxon>
        <taxon>Plexauridae</taxon>
        <taxon>Paramuricea</taxon>
    </lineage>
</organism>
<evidence type="ECO:0000313" key="2">
    <source>
        <dbReference type="EMBL" id="CAB4008443.1"/>
    </source>
</evidence>
<sequence length="124" mass="14476">MKVMATILLLFFSSILSIYASLDQEFGVDHEKDKHDPSYKYKMRDSWKAYLNKINESVSAYEDCSNVNSGCYKKVIDNDLKLWKDKGGITKSDFDKAKKGTRGTHYQIINHKLYRQNDCMFEAR</sequence>
<evidence type="ECO:0000313" key="3">
    <source>
        <dbReference type="Proteomes" id="UP001152795"/>
    </source>
</evidence>